<reference evidence="4 5" key="1">
    <citation type="journal article" date="2023" name="Sci. Data">
        <title>Genome assembly of the Korean intertidal mud-creeper Batillaria attramentaria.</title>
        <authorList>
            <person name="Patra A.K."/>
            <person name="Ho P.T."/>
            <person name="Jun S."/>
            <person name="Lee S.J."/>
            <person name="Kim Y."/>
            <person name="Won Y.J."/>
        </authorList>
    </citation>
    <scope>NUCLEOTIDE SEQUENCE [LARGE SCALE GENOMIC DNA]</scope>
    <source>
        <strain evidence="4">Wonlab-2016</strain>
    </source>
</reference>
<feature type="region of interest" description="Disordered" evidence="2">
    <location>
        <begin position="223"/>
        <end position="242"/>
    </location>
</feature>
<organism evidence="4 5">
    <name type="scientific">Batillaria attramentaria</name>
    <dbReference type="NCBI Taxonomy" id="370345"/>
    <lineage>
        <taxon>Eukaryota</taxon>
        <taxon>Metazoa</taxon>
        <taxon>Spiralia</taxon>
        <taxon>Lophotrochozoa</taxon>
        <taxon>Mollusca</taxon>
        <taxon>Gastropoda</taxon>
        <taxon>Caenogastropoda</taxon>
        <taxon>Sorbeoconcha</taxon>
        <taxon>Cerithioidea</taxon>
        <taxon>Batillariidae</taxon>
        <taxon>Batillaria</taxon>
    </lineage>
</organism>
<dbReference type="InterPro" id="IPR000467">
    <property type="entry name" value="G_patch_dom"/>
</dbReference>
<dbReference type="EMBL" id="JACVVK020000038">
    <property type="protein sequence ID" value="KAK7500313.1"/>
    <property type="molecule type" value="Genomic_DNA"/>
</dbReference>
<evidence type="ECO:0000256" key="2">
    <source>
        <dbReference type="SAM" id="MobiDB-lite"/>
    </source>
</evidence>
<proteinExistence type="inferred from homology"/>
<dbReference type="Pfam" id="PF01585">
    <property type="entry name" value="G-patch"/>
    <property type="match status" value="1"/>
</dbReference>
<dbReference type="PROSITE" id="PS50174">
    <property type="entry name" value="G_PATCH"/>
    <property type="match status" value="1"/>
</dbReference>
<protein>
    <recommendedName>
        <fullName evidence="3">G-patch domain-containing protein</fullName>
    </recommendedName>
</protein>
<evidence type="ECO:0000259" key="3">
    <source>
        <dbReference type="PROSITE" id="PS50174"/>
    </source>
</evidence>
<feature type="compositionally biased region" description="Basic residues" evidence="2">
    <location>
        <begin position="263"/>
        <end position="272"/>
    </location>
</feature>
<comment type="similarity">
    <text evidence="1">Belongs to the GPATCH1 family.</text>
</comment>
<dbReference type="PANTHER" id="PTHR13384">
    <property type="entry name" value="G PATCH DOMAIN-CONTAINING PROTEIN 1"/>
    <property type="match status" value="1"/>
</dbReference>
<accession>A0ABD0LMT4</accession>
<evidence type="ECO:0000256" key="1">
    <source>
        <dbReference type="ARBA" id="ARBA00008600"/>
    </source>
</evidence>
<sequence length="272" mass="29602">MATASDSEDESFVELGRALPFIEGEGKKKPISLQDAPAKDAKGRPRFHGAFTGGFSAGYFNSVGSKEGWTPSTFVSTRAQRQDGTGQRPEDFMDDEDFGEHGIAPRKFATSSIFTSEEHNRKRRADAAAATRDTILPAAPALVDLIIPEKIPMGIKLLRKMGWKEGQGIGPRVKTKKKRKKENKDPGVKIYGCILPPSEGDRSESSDSDIDLQNVTFAPKDVTPISLTSKDNVHGLGYRGLDPRSALPSTHVNLFEPPPVKSAKSRKGIRGQ</sequence>
<evidence type="ECO:0000313" key="4">
    <source>
        <dbReference type="EMBL" id="KAK7500313.1"/>
    </source>
</evidence>
<comment type="caution">
    <text evidence="4">The sequence shown here is derived from an EMBL/GenBank/DDBJ whole genome shotgun (WGS) entry which is preliminary data.</text>
</comment>
<feature type="region of interest" description="Disordered" evidence="2">
    <location>
        <begin position="247"/>
        <end position="272"/>
    </location>
</feature>
<dbReference type="Proteomes" id="UP001519460">
    <property type="component" value="Unassembled WGS sequence"/>
</dbReference>
<dbReference type="InterPro" id="IPR011666">
    <property type="entry name" value="DUF1604"/>
</dbReference>
<gene>
    <name evidence="4" type="ORF">BaRGS_00008536</name>
</gene>
<feature type="non-terminal residue" evidence="4">
    <location>
        <position position="272"/>
    </location>
</feature>
<dbReference type="PANTHER" id="PTHR13384:SF19">
    <property type="entry name" value="G PATCH DOMAIN-CONTAINING PROTEIN 1"/>
    <property type="match status" value="1"/>
</dbReference>
<feature type="region of interest" description="Disordered" evidence="2">
    <location>
        <begin position="24"/>
        <end position="47"/>
    </location>
</feature>
<name>A0ABD0LMT4_9CAEN</name>
<feature type="region of interest" description="Disordered" evidence="2">
    <location>
        <begin position="168"/>
        <end position="212"/>
    </location>
</feature>
<feature type="domain" description="G-patch" evidence="3">
    <location>
        <begin position="150"/>
        <end position="170"/>
    </location>
</feature>
<dbReference type="AlphaFoldDB" id="A0ABD0LMT4"/>
<keyword evidence="5" id="KW-1185">Reference proteome</keyword>
<evidence type="ECO:0000313" key="5">
    <source>
        <dbReference type="Proteomes" id="UP001519460"/>
    </source>
</evidence>
<dbReference type="Pfam" id="PF07713">
    <property type="entry name" value="DUF1604"/>
    <property type="match status" value="1"/>
</dbReference>